<feature type="compositionally biased region" description="Low complexity" evidence="1">
    <location>
        <begin position="118"/>
        <end position="134"/>
    </location>
</feature>
<sequence>MSRETDSSSSGPHRRGGPPYAPGTEPYGAPSRPSDAPEAGGDAPAPADEPKTETTLTTRIRINIPGSRPIPPVVMRKTVGEGDDAGAAGGDAPDSDPSHRTGPGARAASGSTGGSGSGPASTPGGAAASAAASGTGAGSASGRGADPGSGSGSGSGSGEAPRGTSDWFAPRKPPRPAPDPEPPVAERPGAEDGRTATPPDGFPTVGGLGGTRGSGGAQDGALSDFLDRPPSGFDPGAPAGPPTGRTTGPQTGDMPVRPIPGGSSPGPAPGTVGGPGALGRPKGPDVGPPDPGAPDPGAPGTGSGLGQGSTSALYSQGPTPPAPPRPRGDDRITSDTLVSGIPRVPSVDSVFPPDAPGPRPVDHGLFDDDRDDRSNGDPDVAPDRGDRGDRGDRDRDGGRRKGRSKLVLAGVSLVGVVAIAYGAGLLLDHADVPNGTTVLGVDIGGQTQQDATNTLDAALESRMTDPIPLVVDGREEKVEPETLGLTIDTDETVRAAAGRDYNPVSVIGSLFGGTRVVDAHVKVDDEKLTSAVGRLHGNGGKDGRVVFTGGKPEAVPGKPHEAVEVGKAATLIEDAYRERAATGRSAPVTLPVSTQQPKIGEQELRAAVEGFGEDAMSGWVWLRAGGVEVPFSQQTIGTFLIMEAPSGGTLQPVIDLEKLEATYGSAFDGVVIDGGAGTVPMQPKHAASAMVDALREPAPPTPQKRVAEVTGARSR</sequence>
<accession>A0ABU2NP33</accession>
<feature type="compositionally biased region" description="Low complexity" evidence="1">
    <location>
        <begin position="100"/>
        <end position="110"/>
    </location>
</feature>
<keyword evidence="3" id="KW-1185">Reference proteome</keyword>
<feature type="compositionally biased region" description="Pro residues" evidence="1">
    <location>
        <begin position="286"/>
        <end position="297"/>
    </location>
</feature>
<feature type="compositionally biased region" description="Low complexity" evidence="1">
    <location>
        <begin position="229"/>
        <end position="262"/>
    </location>
</feature>
<dbReference type="Proteomes" id="UP001183414">
    <property type="component" value="Unassembled WGS sequence"/>
</dbReference>
<feature type="compositionally biased region" description="Gly residues" evidence="1">
    <location>
        <begin position="135"/>
        <end position="157"/>
    </location>
</feature>
<feature type="compositionally biased region" description="Low complexity" evidence="1">
    <location>
        <begin position="36"/>
        <end position="46"/>
    </location>
</feature>
<organism evidence="2 3">
    <name type="scientific">Streptomyces hazeniae</name>
    <dbReference type="NCBI Taxonomy" id="3075538"/>
    <lineage>
        <taxon>Bacteria</taxon>
        <taxon>Bacillati</taxon>
        <taxon>Actinomycetota</taxon>
        <taxon>Actinomycetes</taxon>
        <taxon>Kitasatosporales</taxon>
        <taxon>Streptomycetaceae</taxon>
        <taxon>Streptomyces</taxon>
    </lineage>
</organism>
<dbReference type="RefSeq" id="WP_311671906.1">
    <property type="nucleotide sequence ID" value="NZ_JAVREQ010000002.1"/>
</dbReference>
<feature type="region of interest" description="Disordered" evidence="1">
    <location>
        <begin position="1"/>
        <end position="400"/>
    </location>
</feature>
<feature type="compositionally biased region" description="Gly residues" evidence="1">
    <location>
        <begin position="204"/>
        <end position="218"/>
    </location>
</feature>
<reference evidence="3" key="1">
    <citation type="submission" date="2023-07" db="EMBL/GenBank/DDBJ databases">
        <title>30 novel species of actinomycetes from the DSMZ collection.</title>
        <authorList>
            <person name="Nouioui I."/>
        </authorList>
    </citation>
    <scope>NUCLEOTIDE SEQUENCE [LARGE SCALE GENOMIC DNA]</scope>
    <source>
        <strain evidence="3">DSM 42041</strain>
    </source>
</reference>
<gene>
    <name evidence="2" type="ORF">RM572_04210</name>
</gene>
<dbReference type="InterPro" id="IPR052913">
    <property type="entry name" value="Glycopeptide_resist_protein"/>
</dbReference>
<dbReference type="PANTHER" id="PTHR35788:SF1">
    <property type="entry name" value="EXPORTED PROTEIN"/>
    <property type="match status" value="1"/>
</dbReference>
<name>A0ABU2NP33_9ACTN</name>
<feature type="region of interest" description="Disordered" evidence="1">
    <location>
        <begin position="694"/>
        <end position="715"/>
    </location>
</feature>
<feature type="compositionally biased region" description="Pro residues" evidence="1">
    <location>
        <begin position="175"/>
        <end position="185"/>
    </location>
</feature>
<evidence type="ECO:0000313" key="2">
    <source>
        <dbReference type="EMBL" id="MDT0377978.1"/>
    </source>
</evidence>
<dbReference type="PANTHER" id="PTHR35788">
    <property type="entry name" value="EXPORTED PROTEIN-RELATED"/>
    <property type="match status" value="1"/>
</dbReference>
<protein>
    <recommendedName>
        <fullName evidence="4">Peptidoglycan binding domain-containing protein</fullName>
    </recommendedName>
</protein>
<dbReference type="EMBL" id="JAVREQ010000002">
    <property type="protein sequence ID" value="MDT0377978.1"/>
    <property type="molecule type" value="Genomic_DNA"/>
</dbReference>
<comment type="caution">
    <text evidence="2">The sequence shown here is derived from an EMBL/GenBank/DDBJ whole genome shotgun (WGS) entry which is preliminary data.</text>
</comment>
<evidence type="ECO:0000256" key="1">
    <source>
        <dbReference type="SAM" id="MobiDB-lite"/>
    </source>
</evidence>
<feature type="compositionally biased region" description="Basic and acidic residues" evidence="1">
    <location>
        <begin position="360"/>
        <end position="399"/>
    </location>
</feature>
<evidence type="ECO:0000313" key="3">
    <source>
        <dbReference type="Proteomes" id="UP001183414"/>
    </source>
</evidence>
<proteinExistence type="predicted"/>
<evidence type="ECO:0008006" key="4">
    <source>
        <dbReference type="Google" id="ProtNLM"/>
    </source>
</evidence>